<reference evidence="2 3" key="1">
    <citation type="submission" date="2019-02" db="EMBL/GenBank/DDBJ databases">
        <title>Deep-cultivation of Planctomycetes and their phenomic and genomic characterization uncovers novel biology.</title>
        <authorList>
            <person name="Wiegand S."/>
            <person name="Jogler M."/>
            <person name="Boedeker C."/>
            <person name="Pinto D."/>
            <person name="Vollmers J."/>
            <person name="Rivas-Marin E."/>
            <person name="Kohn T."/>
            <person name="Peeters S.H."/>
            <person name="Heuer A."/>
            <person name="Rast P."/>
            <person name="Oberbeckmann S."/>
            <person name="Bunk B."/>
            <person name="Jeske O."/>
            <person name="Meyerdierks A."/>
            <person name="Storesund J.E."/>
            <person name="Kallscheuer N."/>
            <person name="Luecker S."/>
            <person name="Lage O.M."/>
            <person name="Pohl T."/>
            <person name="Merkel B.J."/>
            <person name="Hornburger P."/>
            <person name="Mueller R.-W."/>
            <person name="Bruemmer F."/>
            <person name="Labrenz M."/>
            <person name="Spormann A.M."/>
            <person name="Op Den Camp H."/>
            <person name="Overmann J."/>
            <person name="Amann R."/>
            <person name="Jetten M.S.M."/>
            <person name="Mascher T."/>
            <person name="Medema M.H."/>
            <person name="Devos D.P."/>
            <person name="Kaster A.-K."/>
            <person name="Ovreas L."/>
            <person name="Rohde M."/>
            <person name="Galperin M.Y."/>
            <person name="Jogler C."/>
        </authorList>
    </citation>
    <scope>NUCLEOTIDE SEQUENCE [LARGE SCALE GENOMIC DNA]</scope>
    <source>
        <strain evidence="2 3">Q31b</strain>
    </source>
</reference>
<evidence type="ECO:0000256" key="1">
    <source>
        <dbReference type="SAM" id="Phobius"/>
    </source>
</evidence>
<sequence>MTIETHSFTFSMRFKAVMTIQSTLKTAVYRVRTIWGLGIWLFLLGTFGIGTLGGARIANAQEQAESLVKAAPPANGEAKKIRYWTSQWNFDEIDVKKLNHRLDRIGLGVPIDLNGNVTVRFEVSVPLNALTDAKKYRIDGLVSANRLRFEKLLLSDFQATVELDEGVMRIDRFSGNLIDASVPSQSSGGASGSSRPGSVVGDAAIELSPLKDLQINLDVESIPVQPLYDLLIVFSQDKKSEPLSGIASGKIQFAGPVENVGEIASWNATANLQVNRLSRAGSLPLNIRTGVVSISGGVLAAERLEVESPQAAGLSAVASARVEMVGDQAFRIAARSNDLPLGVVADLVGFSANSTIEGELDLDLRADGKLARSQWASSGRLASPNLRIAGVDLGLIEHAFTLDETHIEIHPISQGEAGLPMDAPENGVILKRVLAEYNVANDRFELSNLVADLFQGQVTGSATILKGAVVDDPAETNQINLAWKDVSPIFHSDALFPFDVLLSLRTSGQVDWKVPAGQWRFPAKQIGEATIEIDSIKLGEESIGNLTALVSSDGSSMELGGQGMLFGGKVSVRTVAPADTKMSWQDLFGKPTAIDFSAASIELNRLVTFVPDRYLPSLRYRELRGRLSLDGTVETPSEVSAKLRLDRLGLGPVVLSRQIDAVVRLSDRVMRIDRLTGNFADGRIDVVGRWDLQAGAGPLGEGNLDVRFEAVDASQSMLWVSETIASYVEGTMSGNLSVSGGEPLRVRGSVQASDTMVTNIAVRDVHSGILAAYSVQSGRWDFELPSLVGATAGGRLKGAARFHSTSRASGFDLQSQWSFDRVDFGQLIAQASGSRSSTNHGQIRGSLVLAGEGIKGLNDLKGSFETELDGSQASAIPGLSEAQRFLGVVPLAGIRIDDGRMNGTIAGGRASIQELVLSSSPLKVIADGSVQLANQRMEIAAVISTGNFESNQLADAYLQAIALDYVSPISLLIRINQLLSNRTIYVDVVGTLSDPSLRLKPLSTLRDEAVRYLLGEVFGLNCSGILFSDSDDMPSVKP</sequence>
<dbReference type="EMBL" id="SJPY01000002">
    <property type="protein sequence ID" value="TWU43941.1"/>
    <property type="molecule type" value="Genomic_DNA"/>
</dbReference>
<dbReference type="Proteomes" id="UP000315471">
    <property type="component" value="Unassembled WGS sequence"/>
</dbReference>
<dbReference type="RefSeq" id="WP_146598990.1">
    <property type="nucleotide sequence ID" value="NZ_SJPY01000002.1"/>
</dbReference>
<organism evidence="2 3">
    <name type="scientific">Novipirellula aureliae</name>
    <dbReference type="NCBI Taxonomy" id="2527966"/>
    <lineage>
        <taxon>Bacteria</taxon>
        <taxon>Pseudomonadati</taxon>
        <taxon>Planctomycetota</taxon>
        <taxon>Planctomycetia</taxon>
        <taxon>Pirellulales</taxon>
        <taxon>Pirellulaceae</taxon>
        <taxon>Novipirellula</taxon>
    </lineage>
</organism>
<keyword evidence="1" id="KW-0812">Transmembrane</keyword>
<evidence type="ECO:0000313" key="2">
    <source>
        <dbReference type="EMBL" id="TWU43941.1"/>
    </source>
</evidence>
<keyword evidence="1" id="KW-1133">Transmembrane helix</keyword>
<dbReference type="GO" id="GO:0005886">
    <property type="term" value="C:plasma membrane"/>
    <property type="evidence" value="ECO:0007669"/>
    <property type="project" value="TreeGrafter"/>
</dbReference>
<proteinExistence type="predicted"/>
<keyword evidence="1" id="KW-0472">Membrane</keyword>
<gene>
    <name evidence="2" type="ORF">Q31b_14740</name>
</gene>
<comment type="caution">
    <text evidence="2">The sequence shown here is derived from an EMBL/GenBank/DDBJ whole genome shotgun (WGS) entry which is preliminary data.</text>
</comment>
<dbReference type="GO" id="GO:0090313">
    <property type="term" value="P:regulation of protein targeting to membrane"/>
    <property type="evidence" value="ECO:0007669"/>
    <property type="project" value="TreeGrafter"/>
</dbReference>
<keyword evidence="3" id="KW-1185">Reference proteome</keyword>
<dbReference type="AlphaFoldDB" id="A0A5C6E8D7"/>
<protein>
    <submittedName>
        <fullName evidence="2">Uncharacterized protein</fullName>
    </submittedName>
</protein>
<feature type="transmembrane region" description="Helical" evidence="1">
    <location>
        <begin position="34"/>
        <end position="55"/>
    </location>
</feature>
<evidence type="ECO:0000313" key="3">
    <source>
        <dbReference type="Proteomes" id="UP000315471"/>
    </source>
</evidence>
<dbReference type="PANTHER" id="PTHR30441">
    <property type="entry name" value="DUF748 DOMAIN-CONTAINING PROTEIN"/>
    <property type="match status" value="1"/>
</dbReference>
<dbReference type="OrthoDB" id="222522at2"/>
<accession>A0A5C6E8D7</accession>
<name>A0A5C6E8D7_9BACT</name>
<dbReference type="PANTHER" id="PTHR30441:SF8">
    <property type="entry name" value="DUF748 DOMAIN-CONTAINING PROTEIN"/>
    <property type="match status" value="1"/>
</dbReference>
<dbReference type="InterPro" id="IPR052894">
    <property type="entry name" value="AsmA-related"/>
</dbReference>